<organism evidence="2 3">
    <name type="scientific">Ganoderma sinense ZZ0214-1</name>
    <dbReference type="NCBI Taxonomy" id="1077348"/>
    <lineage>
        <taxon>Eukaryota</taxon>
        <taxon>Fungi</taxon>
        <taxon>Dikarya</taxon>
        <taxon>Basidiomycota</taxon>
        <taxon>Agaricomycotina</taxon>
        <taxon>Agaricomycetes</taxon>
        <taxon>Polyporales</taxon>
        <taxon>Polyporaceae</taxon>
        <taxon>Ganoderma</taxon>
    </lineage>
</organism>
<dbReference type="Pfam" id="PF20231">
    <property type="entry name" value="DUF6589"/>
    <property type="match status" value="1"/>
</dbReference>
<dbReference type="AlphaFoldDB" id="A0A2G8RLC1"/>
<proteinExistence type="predicted"/>
<dbReference type="OrthoDB" id="2799991at2759"/>
<dbReference type="Proteomes" id="UP000230002">
    <property type="component" value="Unassembled WGS sequence"/>
</dbReference>
<feature type="domain" description="DUF6589" evidence="1">
    <location>
        <begin position="1"/>
        <end position="88"/>
    </location>
</feature>
<accession>A0A2G8RLC1</accession>
<gene>
    <name evidence="2" type="ORF">GSI_14998</name>
</gene>
<evidence type="ECO:0000313" key="2">
    <source>
        <dbReference type="EMBL" id="PIL22310.1"/>
    </source>
</evidence>
<protein>
    <recommendedName>
        <fullName evidence="1">DUF6589 domain-containing protein</fullName>
    </recommendedName>
</protein>
<sequence>MVSRDASYAVAVGDVGRLWEDLKMMTFNFAGSTHSKYTIYLLEILCILELESSPVLRDVFLRNWLVNPSGQPGRNMEGDLYQEHLNCDWDLNL</sequence>
<evidence type="ECO:0000259" key="1">
    <source>
        <dbReference type="Pfam" id="PF20231"/>
    </source>
</evidence>
<evidence type="ECO:0000313" key="3">
    <source>
        <dbReference type="Proteomes" id="UP000230002"/>
    </source>
</evidence>
<dbReference type="InterPro" id="IPR046496">
    <property type="entry name" value="DUF6589"/>
</dbReference>
<reference evidence="2 3" key="1">
    <citation type="journal article" date="2015" name="Sci. Rep.">
        <title>Chromosome-level genome map provides insights into diverse defense mechanisms in the medicinal fungus Ganoderma sinense.</title>
        <authorList>
            <person name="Zhu Y."/>
            <person name="Xu J."/>
            <person name="Sun C."/>
            <person name="Zhou S."/>
            <person name="Xu H."/>
            <person name="Nelson D.R."/>
            <person name="Qian J."/>
            <person name="Song J."/>
            <person name="Luo H."/>
            <person name="Xiang L."/>
            <person name="Li Y."/>
            <person name="Xu Z."/>
            <person name="Ji A."/>
            <person name="Wang L."/>
            <person name="Lu S."/>
            <person name="Hayward A."/>
            <person name="Sun W."/>
            <person name="Li X."/>
            <person name="Schwartz D.C."/>
            <person name="Wang Y."/>
            <person name="Chen S."/>
        </authorList>
    </citation>
    <scope>NUCLEOTIDE SEQUENCE [LARGE SCALE GENOMIC DNA]</scope>
    <source>
        <strain evidence="2 3">ZZ0214-1</strain>
    </source>
</reference>
<keyword evidence="3" id="KW-1185">Reference proteome</keyword>
<comment type="caution">
    <text evidence="2">The sequence shown here is derived from an EMBL/GenBank/DDBJ whole genome shotgun (WGS) entry which is preliminary data.</text>
</comment>
<dbReference type="EMBL" id="AYKW01000069">
    <property type="protein sequence ID" value="PIL22310.1"/>
    <property type="molecule type" value="Genomic_DNA"/>
</dbReference>
<name>A0A2G8RLC1_9APHY</name>
<dbReference type="STRING" id="1077348.A0A2G8RLC1"/>